<comment type="caution">
    <text evidence="1">The sequence shown here is derived from an EMBL/GenBank/DDBJ whole genome shotgun (WGS) entry which is preliminary data.</text>
</comment>
<dbReference type="EMBL" id="AMRG01000002">
    <property type="protein sequence ID" value="EKE86884.1"/>
    <property type="molecule type" value="Genomic_DNA"/>
</dbReference>
<sequence length="359" mass="40463">MGPFVTAKNSFGSLLHWPALGYVALPALLTLTLAACQPNANESLQQYGERLARPQGLIWSKPQLDLQLPYPSPAISELTPVPIRLGLLDSQQFSRCHAGQLLFQGNSSLGRLQQGLSRYWQQRALQRALQECARQQPELTVQATSLAQQLQQRQAADLQLAIATEPAFKHSFRSSSRPMTTLDTERFVVSLEALVQVADSLRTATTNKPSQHEPVQLEQALQMLQQQDYLPDLWATALAYDQYLSAQQPLLAQLSANAGCLSKGQPRRAEVLKNVFLNYYASPIQAQLAQLDRQLQQLESPLMIIEQQLSNRPLKQHFLRLISLRQQLRQSSGRHIKAWQTFFETCQFSPQQSRDKLES</sequence>
<name>K2KWL8_9GAMM</name>
<evidence type="ECO:0000313" key="1">
    <source>
        <dbReference type="EMBL" id="EKE86884.1"/>
    </source>
</evidence>
<dbReference type="OrthoDB" id="5760979at2"/>
<dbReference type="eggNOG" id="ENOG50317VE">
    <property type="taxonomic scope" value="Bacteria"/>
</dbReference>
<keyword evidence="2" id="KW-1185">Reference proteome</keyword>
<evidence type="ECO:0000313" key="2">
    <source>
        <dbReference type="Proteomes" id="UP000014115"/>
    </source>
</evidence>
<protein>
    <recommendedName>
        <fullName evidence="3">DUF3080 domain-containing protein</fullName>
    </recommendedName>
</protein>
<accession>K2KWL8</accession>
<dbReference type="Proteomes" id="UP000014115">
    <property type="component" value="Unassembled WGS sequence"/>
</dbReference>
<dbReference type="AlphaFoldDB" id="K2KWL8"/>
<dbReference type="PATRIC" id="fig|740709.3.peg.310"/>
<dbReference type="InterPro" id="IPR021431">
    <property type="entry name" value="DUF3080"/>
</dbReference>
<reference evidence="1 2" key="1">
    <citation type="journal article" date="2012" name="J. Bacteriol.">
        <title>Genome Sequence of Idiomarina xiamenensis Type Strain 10-D-4.</title>
        <authorList>
            <person name="Lai Q."/>
            <person name="Wang L."/>
            <person name="Wang W."/>
            <person name="Shao Z."/>
        </authorList>
    </citation>
    <scope>NUCLEOTIDE SEQUENCE [LARGE SCALE GENOMIC DNA]</scope>
    <source>
        <strain evidence="1 2">10-D-4</strain>
    </source>
</reference>
<dbReference type="STRING" id="740709.A10D4_01542"/>
<dbReference type="Pfam" id="PF11279">
    <property type="entry name" value="DUF3080"/>
    <property type="match status" value="1"/>
</dbReference>
<organism evidence="1 2">
    <name type="scientific">Idiomarina xiamenensis 10-D-4</name>
    <dbReference type="NCBI Taxonomy" id="740709"/>
    <lineage>
        <taxon>Bacteria</taxon>
        <taxon>Pseudomonadati</taxon>
        <taxon>Pseudomonadota</taxon>
        <taxon>Gammaproteobacteria</taxon>
        <taxon>Alteromonadales</taxon>
        <taxon>Idiomarinaceae</taxon>
        <taxon>Idiomarina</taxon>
    </lineage>
</organism>
<evidence type="ECO:0008006" key="3">
    <source>
        <dbReference type="Google" id="ProtNLM"/>
    </source>
</evidence>
<gene>
    <name evidence="1" type="ORF">A10D4_01542</name>
</gene>
<proteinExistence type="predicted"/>